<feature type="domain" description="Trypanosome variant surface glycoprotein B-type N-terminal" evidence="12">
    <location>
        <begin position="20"/>
        <end position="373"/>
    </location>
</feature>
<evidence type="ECO:0000313" key="13">
    <source>
        <dbReference type="EMBL" id="AGH59953.1"/>
    </source>
</evidence>
<evidence type="ECO:0000256" key="2">
    <source>
        <dbReference type="ARBA" id="ARBA00004609"/>
    </source>
</evidence>
<sequence length="511" mass="53782">VESTKLLVIAIFVFGFKIQKNATADTKTGTNGQAFSVLCSVYSALNQEPKVDTLQAEISKYASDIGALNMSAAPEDFANKFKPGDGKDKATDPARPKQAGPEQDTWDLYYDFWKTSATALADMTKYGTGLSLRNAAPSTKQKLKYLAELAYKATKSDKIGAAAKAKGEFTAARNAAIYGGQPSSEVAPPSDGNDRKDECGGTSGNVGTVSGKTLRHDMLCVCAKSSDGNSVGDVCHPDFTMPGGVSHWSTATAGKQIFEQLVKLCTPLTADHKTSGRDVTSAVTALLALISKPQGSGEDKFFVLGQLQGTGGGGCTGTSAATAGMCVQYRGGSSANQKKPKIEWLTQATTAASKLDAIVAANQEARELLNELATLNHTAHAIAEAGQTSATKAQNTPSKPDEKVQKEACTQHKNNKTACTDAKCIWKGKDGTSETEGECKPKDGEGQTNTAAGAEGTEKEGAASTGCPRHSNNKEACLAEKTGDKQNCAWRKGKDDEPEPEKEMCRNCSFL</sequence>
<dbReference type="InterPro" id="IPR025932">
    <property type="entry name" value="Trypano_VSG_B_N_dom"/>
</dbReference>
<feature type="region of interest" description="Disordered" evidence="10">
    <location>
        <begin position="179"/>
        <end position="207"/>
    </location>
</feature>
<dbReference type="VEuPathDB" id="TriTrypDB:Tb427_000064500"/>
<keyword evidence="8" id="KW-0449">Lipoprotein</keyword>
<evidence type="ECO:0000256" key="7">
    <source>
        <dbReference type="ARBA" id="ARBA00023180"/>
    </source>
</evidence>
<dbReference type="AlphaFoldDB" id="M4SUD5"/>
<dbReference type="GO" id="GO:0005886">
    <property type="term" value="C:plasma membrane"/>
    <property type="evidence" value="ECO:0007669"/>
    <property type="project" value="UniProtKB-SubCell"/>
</dbReference>
<organism evidence="13">
    <name type="scientific">Trypanosoma brucei</name>
    <dbReference type="NCBI Taxonomy" id="5691"/>
    <lineage>
        <taxon>Eukaryota</taxon>
        <taxon>Discoba</taxon>
        <taxon>Euglenozoa</taxon>
        <taxon>Kinetoplastea</taxon>
        <taxon>Metakinetoplastina</taxon>
        <taxon>Trypanosomatida</taxon>
        <taxon>Trypanosomatidae</taxon>
        <taxon>Trypanosoma</taxon>
    </lineage>
</organism>
<dbReference type="Pfam" id="PF10659">
    <property type="entry name" value="Trypan_glycop_C"/>
    <property type="match status" value="1"/>
</dbReference>
<evidence type="ECO:0000256" key="8">
    <source>
        <dbReference type="ARBA" id="ARBA00023288"/>
    </source>
</evidence>
<protein>
    <submittedName>
        <fullName evidence="13">Variant surface glycoprotein 1008</fullName>
    </submittedName>
</protein>
<evidence type="ECO:0000256" key="4">
    <source>
        <dbReference type="ARBA" id="ARBA00022622"/>
    </source>
</evidence>
<proteinExistence type="predicted"/>
<feature type="region of interest" description="Disordered" evidence="10">
    <location>
        <begin position="488"/>
        <end position="511"/>
    </location>
</feature>
<dbReference type="GO" id="GO:0098552">
    <property type="term" value="C:side of membrane"/>
    <property type="evidence" value="ECO:0007669"/>
    <property type="project" value="UniProtKB-KW"/>
</dbReference>
<keyword evidence="9" id="KW-0175">Coiled coil</keyword>
<feature type="domain" description="Trypanosome variant surface glycoprotein C-terminal" evidence="11">
    <location>
        <begin position="409"/>
        <end position="511"/>
    </location>
</feature>
<keyword evidence="4" id="KW-0336">GPI-anchor</keyword>
<keyword evidence="5" id="KW-0732">Signal</keyword>
<reference evidence="13" key="1">
    <citation type="submission" date="2013-02" db="EMBL/GenBank/DDBJ databases">
        <authorList>
            <person name="Cross G.A.M."/>
            <person name="Kim H.-S."/>
            <person name="Wickstead B."/>
        </authorList>
    </citation>
    <scope>NUCLEOTIDE SEQUENCE</scope>
    <source>
        <strain evidence="13">Lister 427</strain>
    </source>
</reference>
<feature type="compositionally biased region" description="Basic and acidic residues" evidence="10">
    <location>
        <begin position="79"/>
        <end position="95"/>
    </location>
</feature>
<dbReference type="EMBL" id="KC612522">
    <property type="protein sequence ID" value="AGH59953.1"/>
    <property type="molecule type" value="Genomic_DNA"/>
</dbReference>
<reference evidence="13" key="2">
    <citation type="journal article" date="2014" name="Mol. Biochem. Parasitol.">
        <title>Capturing the variant surface glycoprotein repertoire (the VSGnome) of Trypanosoma brucei Lister 427.</title>
        <authorList>
            <person name="Cross G.A."/>
            <person name="Kim H.S."/>
            <person name="Wickstead B."/>
        </authorList>
    </citation>
    <scope>NUCLEOTIDE SEQUENCE</scope>
    <source>
        <strain evidence="13">Lister 427</strain>
    </source>
</reference>
<dbReference type="Pfam" id="PF13206">
    <property type="entry name" value="VSG_B"/>
    <property type="match status" value="1"/>
</dbReference>
<keyword evidence="3" id="KW-1003">Cell membrane</keyword>
<evidence type="ECO:0000259" key="11">
    <source>
        <dbReference type="Pfam" id="PF10659"/>
    </source>
</evidence>
<dbReference type="InterPro" id="IPR019609">
    <property type="entry name" value="Variant_surf_glycoprt_trypan_C"/>
</dbReference>
<feature type="region of interest" description="Disordered" evidence="10">
    <location>
        <begin position="430"/>
        <end position="473"/>
    </location>
</feature>
<evidence type="ECO:0000256" key="5">
    <source>
        <dbReference type="ARBA" id="ARBA00022729"/>
    </source>
</evidence>
<feature type="compositionally biased region" description="Basic and acidic residues" evidence="10">
    <location>
        <begin position="430"/>
        <end position="445"/>
    </location>
</feature>
<evidence type="ECO:0000256" key="10">
    <source>
        <dbReference type="SAM" id="MobiDB-lite"/>
    </source>
</evidence>
<evidence type="ECO:0000259" key="12">
    <source>
        <dbReference type="Pfam" id="PF13206"/>
    </source>
</evidence>
<feature type="compositionally biased region" description="Low complexity" evidence="10">
    <location>
        <begin position="446"/>
        <end position="455"/>
    </location>
</feature>
<evidence type="ECO:0000256" key="3">
    <source>
        <dbReference type="ARBA" id="ARBA00022475"/>
    </source>
</evidence>
<feature type="region of interest" description="Disordered" evidence="10">
    <location>
        <begin position="79"/>
        <end position="102"/>
    </location>
</feature>
<accession>M4SUD5</accession>
<feature type="non-terminal residue" evidence="13">
    <location>
        <position position="1"/>
    </location>
</feature>
<name>M4SUD5_9TRYP</name>
<evidence type="ECO:0000256" key="1">
    <source>
        <dbReference type="ARBA" id="ARBA00002523"/>
    </source>
</evidence>
<keyword evidence="7" id="KW-0325">Glycoprotein</keyword>
<comment type="function">
    <text evidence="1">VSG forms a coat on the surface of the parasite. The trypanosome evades the immune response of the host by expressing a series of antigenically distinct VSGs from an estimated 1000 VSG genes.</text>
</comment>
<evidence type="ECO:0000256" key="9">
    <source>
        <dbReference type="SAM" id="Coils"/>
    </source>
</evidence>
<feature type="coiled-coil region" evidence="9">
    <location>
        <begin position="351"/>
        <end position="378"/>
    </location>
</feature>
<keyword evidence="6" id="KW-0472">Membrane</keyword>
<comment type="subcellular location">
    <subcellularLocation>
        <location evidence="2">Cell membrane</location>
        <topology evidence="2">Lipid-anchor</topology>
        <topology evidence="2">GPI-anchor</topology>
    </subcellularLocation>
</comment>
<dbReference type="VEuPathDB" id="TriTrypDB:Tb927.8.130"/>
<evidence type="ECO:0000256" key="6">
    <source>
        <dbReference type="ARBA" id="ARBA00023136"/>
    </source>
</evidence>